<dbReference type="InterPro" id="IPR029044">
    <property type="entry name" value="Nucleotide-diphossugar_trans"/>
</dbReference>
<protein>
    <submittedName>
        <fullName evidence="5">Glycosyltransferase family 2 protein</fullName>
    </submittedName>
</protein>
<reference evidence="6" key="1">
    <citation type="journal article" date="2019" name="Int. J. Syst. Evol. Microbiol.">
        <title>The Global Catalogue of Microorganisms (GCM) 10K type strain sequencing project: providing services to taxonomists for standard genome sequencing and annotation.</title>
        <authorList>
            <consortium name="The Broad Institute Genomics Platform"/>
            <consortium name="The Broad Institute Genome Sequencing Center for Infectious Disease"/>
            <person name="Wu L."/>
            <person name="Ma J."/>
        </authorList>
    </citation>
    <scope>NUCLEOTIDE SEQUENCE [LARGE SCALE GENOMIC DNA]</scope>
    <source>
        <strain evidence="6">CCUG 59189</strain>
    </source>
</reference>
<proteinExistence type="inferred from homology"/>
<gene>
    <name evidence="5" type="ORF">ACFQ3W_05570</name>
</gene>
<dbReference type="SUPFAM" id="SSF53448">
    <property type="entry name" value="Nucleotide-diphospho-sugar transferases"/>
    <property type="match status" value="1"/>
</dbReference>
<evidence type="ECO:0000256" key="2">
    <source>
        <dbReference type="ARBA" id="ARBA00022676"/>
    </source>
</evidence>
<dbReference type="Pfam" id="PF00535">
    <property type="entry name" value="Glycos_transf_2"/>
    <property type="match status" value="1"/>
</dbReference>
<accession>A0ABW3RTF7</accession>
<dbReference type="InterPro" id="IPR001173">
    <property type="entry name" value="Glyco_trans_2-like"/>
</dbReference>
<evidence type="ECO:0000259" key="4">
    <source>
        <dbReference type="Pfam" id="PF00535"/>
    </source>
</evidence>
<evidence type="ECO:0000313" key="6">
    <source>
        <dbReference type="Proteomes" id="UP001597262"/>
    </source>
</evidence>
<sequence>MTFTRVKERVSVVIPCYNSAPYIEQCLDSIAAQTYKHIEIILINDGSTDDVDQIVQRWRQRELARRFAADGQFVSLTLPYNIGYAGANTTGLFLARGEYIAIQDADDFSSPTRIEKQVSFLKKHPDVGMVGTYIAKFRDSEPDVYLKAGFIVDGHANIANKYLVQNKSGASYGSLLFRSEIFDQVGGLVRKLPGKRSITGHDFLFIFKCLKQGVRIENIPEVHYYYRKHAGQMSNTK</sequence>
<dbReference type="Proteomes" id="UP001597262">
    <property type="component" value="Unassembled WGS sequence"/>
</dbReference>
<organism evidence="5 6">
    <name type="scientific">Paenibacillus puldeungensis</name>
    <dbReference type="NCBI Taxonomy" id="696536"/>
    <lineage>
        <taxon>Bacteria</taxon>
        <taxon>Bacillati</taxon>
        <taxon>Bacillota</taxon>
        <taxon>Bacilli</taxon>
        <taxon>Bacillales</taxon>
        <taxon>Paenibacillaceae</taxon>
        <taxon>Paenibacillus</taxon>
    </lineage>
</organism>
<dbReference type="PANTHER" id="PTHR43685:SF5">
    <property type="entry name" value="GLYCOSYLTRANSFERASE EPSE-RELATED"/>
    <property type="match status" value="1"/>
</dbReference>
<keyword evidence="3" id="KW-0808">Transferase</keyword>
<comment type="caution">
    <text evidence="5">The sequence shown here is derived from an EMBL/GenBank/DDBJ whole genome shotgun (WGS) entry which is preliminary data.</text>
</comment>
<dbReference type="PANTHER" id="PTHR43685">
    <property type="entry name" value="GLYCOSYLTRANSFERASE"/>
    <property type="match status" value="1"/>
</dbReference>
<feature type="domain" description="Glycosyltransferase 2-like" evidence="4">
    <location>
        <begin position="11"/>
        <end position="185"/>
    </location>
</feature>
<keyword evidence="2" id="KW-0328">Glycosyltransferase</keyword>
<dbReference type="Gene3D" id="3.90.550.10">
    <property type="entry name" value="Spore Coat Polysaccharide Biosynthesis Protein SpsA, Chain A"/>
    <property type="match status" value="1"/>
</dbReference>
<dbReference type="CDD" id="cd00761">
    <property type="entry name" value="Glyco_tranf_GTA_type"/>
    <property type="match status" value="1"/>
</dbReference>
<dbReference type="InterPro" id="IPR050834">
    <property type="entry name" value="Glycosyltransf_2"/>
</dbReference>
<evidence type="ECO:0000313" key="5">
    <source>
        <dbReference type="EMBL" id="MFD1175774.1"/>
    </source>
</evidence>
<dbReference type="RefSeq" id="WP_379317482.1">
    <property type="nucleotide sequence ID" value="NZ_JBHTLM010000003.1"/>
</dbReference>
<comment type="similarity">
    <text evidence="1">Belongs to the glycosyltransferase 2 family.</text>
</comment>
<name>A0ABW3RTF7_9BACL</name>
<evidence type="ECO:0000256" key="1">
    <source>
        <dbReference type="ARBA" id="ARBA00006739"/>
    </source>
</evidence>
<evidence type="ECO:0000256" key="3">
    <source>
        <dbReference type="ARBA" id="ARBA00022679"/>
    </source>
</evidence>
<dbReference type="EMBL" id="JBHTLM010000003">
    <property type="protein sequence ID" value="MFD1175774.1"/>
    <property type="molecule type" value="Genomic_DNA"/>
</dbReference>
<keyword evidence="6" id="KW-1185">Reference proteome</keyword>